<proteinExistence type="predicted"/>
<evidence type="ECO:0000313" key="1">
    <source>
        <dbReference type="EMBL" id="AFR07928.1"/>
    </source>
</evidence>
<dbReference type="InterPro" id="IPR010982">
    <property type="entry name" value="Lambda_DNA-bd_dom_sf"/>
</dbReference>
<organism evidence="1 2">
    <name type="scientific">Nocardiopsis alba (strain ATCC BAA-2165 / BE74)</name>
    <dbReference type="NCBI Taxonomy" id="1205910"/>
    <lineage>
        <taxon>Bacteria</taxon>
        <taxon>Bacillati</taxon>
        <taxon>Actinomycetota</taxon>
        <taxon>Actinomycetes</taxon>
        <taxon>Streptosporangiales</taxon>
        <taxon>Nocardiopsidaceae</taxon>
        <taxon>Nocardiopsis</taxon>
    </lineage>
</organism>
<dbReference type="EMBL" id="CP003788">
    <property type="protein sequence ID" value="AFR07928.1"/>
    <property type="molecule type" value="Genomic_DNA"/>
</dbReference>
<gene>
    <name evidence="1" type="ordered locus">B005_2094</name>
</gene>
<protein>
    <submittedName>
        <fullName evidence="1">Uncharacterized protein</fullName>
    </submittedName>
</protein>
<sequence length="50" mass="5232">MSSFEDGVVTMVEEFALTGWSKLGGLVRDTRLSKGLSQATVASQAGVARS</sequence>
<dbReference type="Proteomes" id="UP000003779">
    <property type="component" value="Chromosome"/>
</dbReference>
<dbReference type="KEGG" id="nal:B005_2094"/>
<accession>J7L2N9</accession>
<dbReference type="GO" id="GO:0003677">
    <property type="term" value="F:DNA binding"/>
    <property type="evidence" value="ECO:0007669"/>
    <property type="project" value="InterPro"/>
</dbReference>
<dbReference type="HOGENOM" id="CLU_3120397_0_0_11"/>
<reference evidence="2" key="2">
    <citation type="submission" date="2012-08" db="EMBL/GenBank/DDBJ databases">
        <title>Whole-genome sequence of Nocardiopsis alba strain ATCC BAA-2165 associated with honeybees.</title>
        <authorList>
            <person name="Qiao J."/>
            <person name="Chen L."/>
            <person name="Li Y."/>
            <person name="Wang J."/>
            <person name="Zhang W."/>
            <person name="Chen S."/>
        </authorList>
    </citation>
    <scope>NUCLEOTIDE SEQUENCE [LARGE SCALE GENOMIC DNA]</scope>
    <source>
        <strain evidence="2">ATCC BAA-2165 / BE74</strain>
    </source>
</reference>
<evidence type="ECO:0000313" key="2">
    <source>
        <dbReference type="Proteomes" id="UP000003779"/>
    </source>
</evidence>
<dbReference type="STRING" id="1205910.B005_2094"/>
<dbReference type="GeneID" id="91394585"/>
<dbReference type="Gene3D" id="1.10.260.40">
    <property type="entry name" value="lambda repressor-like DNA-binding domains"/>
    <property type="match status" value="1"/>
</dbReference>
<reference evidence="1 2" key="1">
    <citation type="journal article" date="2012" name="J. Bacteriol.">
        <title>Whole-Genome Sequence of Nocardiopsis alba Strain ATCC BAA-2165, Associated with Honeybees.</title>
        <authorList>
            <person name="Qiao J."/>
            <person name="Chen L."/>
            <person name="Li Y."/>
            <person name="Wang J."/>
            <person name="Zhang W."/>
            <person name="Chen S."/>
        </authorList>
    </citation>
    <scope>NUCLEOTIDE SEQUENCE [LARGE SCALE GENOMIC DNA]</scope>
    <source>
        <strain evidence="2">ATCC BAA-2165 / BE74</strain>
    </source>
</reference>
<dbReference type="RefSeq" id="WP_014910387.1">
    <property type="nucleotide sequence ID" value="NC_018524.1"/>
</dbReference>
<dbReference type="AlphaFoldDB" id="J7L2N9"/>
<name>J7L2N9_NOCAA</name>
<dbReference type="PATRIC" id="fig|1205910.3.peg.1977"/>